<dbReference type="RefSeq" id="WP_354645334.1">
    <property type="nucleotide sequence ID" value="NZ_CP159873.1"/>
</dbReference>
<reference evidence="1" key="1">
    <citation type="submission" date="2024-06" db="EMBL/GenBank/DDBJ databases">
        <title>The genome sequences of Kitasatospora sp. strain HUAS MG31.</title>
        <authorList>
            <person name="Mo P."/>
        </authorList>
    </citation>
    <scope>NUCLEOTIDE SEQUENCE</scope>
    <source>
        <strain evidence="1">HUAS MG31</strain>
        <plasmid evidence="1">punmamed1</plasmid>
    </source>
</reference>
<organism evidence="1">
    <name type="scientific">Kitasatospora camelliae</name>
    <dbReference type="NCBI Taxonomy" id="3156397"/>
    <lineage>
        <taxon>Bacteria</taxon>
        <taxon>Bacillati</taxon>
        <taxon>Actinomycetota</taxon>
        <taxon>Actinomycetes</taxon>
        <taxon>Kitasatosporales</taxon>
        <taxon>Streptomycetaceae</taxon>
        <taxon>Kitasatospora</taxon>
    </lineage>
</organism>
<evidence type="ECO:0000313" key="1">
    <source>
        <dbReference type="EMBL" id="XCM84399.1"/>
    </source>
</evidence>
<protein>
    <submittedName>
        <fullName evidence="1">Uncharacterized protein</fullName>
    </submittedName>
</protein>
<dbReference type="AlphaFoldDB" id="A0AAU8K813"/>
<keyword evidence="1" id="KW-0614">Plasmid</keyword>
<gene>
    <name evidence="1" type="ORF">ABWK59_36305</name>
</gene>
<dbReference type="EMBL" id="CP159873">
    <property type="protein sequence ID" value="XCM84399.1"/>
    <property type="molecule type" value="Genomic_DNA"/>
</dbReference>
<geneLocation type="plasmid" evidence="1">
    <name>punmamed1</name>
</geneLocation>
<sequence length="86" mass="9596">MSDHIWPARLSPKAVKTFAELPAHAQQLVRDLLDIAARTPWGWPQWDATDPEGDDVRCASIGQLSLIYLVNSVAGRLYVIDLVWLG</sequence>
<accession>A0AAU8K813</accession>
<proteinExistence type="predicted"/>
<dbReference type="KEGG" id="kcm:ABWK59_36305"/>
<name>A0AAU8K813_9ACTN</name>